<dbReference type="PANTHER" id="PTHR43884">
    <property type="entry name" value="ACYL-COA DEHYDROGENASE"/>
    <property type="match status" value="1"/>
</dbReference>
<evidence type="ECO:0000256" key="3">
    <source>
        <dbReference type="ARBA" id="ARBA00022630"/>
    </source>
</evidence>
<dbReference type="InterPro" id="IPR009100">
    <property type="entry name" value="AcylCoA_DH/oxidase_NM_dom_sf"/>
</dbReference>
<dbReference type="STRING" id="1817893.AUJ66_05180"/>
<dbReference type="FunFam" id="1.10.540.10:FF:000002">
    <property type="entry name" value="Acyl-CoA dehydrogenase FadE19"/>
    <property type="match status" value="1"/>
</dbReference>
<dbReference type="InterPro" id="IPR037069">
    <property type="entry name" value="AcylCoA_DH/ox_N_sf"/>
</dbReference>
<name>A0A1J4SEZ1_9BACT</name>
<dbReference type="InterPro" id="IPR006091">
    <property type="entry name" value="Acyl-CoA_Oxase/DH_mid-dom"/>
</dbReference>
<evidence type="ECO:0000256" key="1">
    <source>
        <dbReference type="ARBA" id="ARBA00001974"/>
    </source>
</evidence>
<evidence type="ECO:0000256" key="2">
    <source>
        <dbReference type="ARBA" id="ARBA00009347"/>
    </source>
</evidence>
<evidence type="ECO:0000259" key="8">
    <source>
        <dbReference type="Pfam" id="PF02770"/>
    </source>
</evidence>
<dbReference type="InterPro" id="IPR046373">
    <property type="entry name" value="Acyl-CoA_Oxase/DH_mid-dom_sf"/>
</dbReference>
<accession>A0A1J4SEZ1</accession>
<dbReference type="AlphaFoldDB" id="A0A1J4SEZ1"/>
<dbReference type="Gene3D" id="1.20.140.10">
    <property type="entry name" value="Butyryl-CoA Dehydrogenase, subunit A, domain 3"/>
    <property type="match status" value="1"/>
</dbReference>
<dbReference type="FunFam" id="1.20.140.10:FF:000004">
    <property type="entry name" value="Acyl-CoA dehydrogenase FadE25"/>
    <property type="match status" value="1"/>
</dbReference>
<feature type="domain" description="Acyl-CoA dehydrogenase/oxidase N-terminal" evidence="9">
    <location>
        <begin position="6"/>
        <end position="116"/>
    </location>
</feature>
<keyword evidence="3 6" id="KW-0285">Flavoprotein</keyword>
<dbReference type="Gene3D" id="2.40.110.10">
    <property type="entry name" value="Butyryl-CoA Dehydrogenase, subunit A, domain 2"/>
    <property type="match status" value="1"/>
</dbReference>
<organism evidence="10 11">
    <name type="scientific">Candidatus Desantisbacteria bacterium CG1_02_38_46</name>
    <dbReference type="NCBI Taxonomy" id="1817893"/>
    <lineage>
        <taxon>Bacteria</taxon>
        <taxon>Candidatus Desantisiibacteriota</taxon>
    </lineage>
</organism>
<evidence type="ECO:0000259" key="9">
    <source>
        <dbReference type="Pfam" id="PF02771"/>
    </source>
</evidence>
<dbReference type="PROSITE" id="PS00072">
    <property type="entry name" value="ACYL_COA_DH_1"/>
    <property type="match status" value="1"/>
</dbReference>
<gene>
    <name evidence="10" type="ORF">AUJ66_05180</name>
</gene>
<dbReference type="SUPFAM" id="SSF56645">
    <property type="entry name" value="Acyl-CoA dehydrogenase NM domain-like"/>
    <property type="match status" value="1"/>
</dbReference>
<dbReference type="GO" id="GO:0003995">
    <property type="term" value="F:acyl-CoA dehydrogenase activity"/>
    <property type="evidence" value="ECO:0007669"/>
    <property type="project" value="InterPro"/>
</dbReference>
<evidence type="ECO:0000256" key="5">
    <source>
        <dbReference type="ARBA" id="ARBA00023002"/>
    </source>
</evidence>
<comment type="similarity">
    <text evidence="2 6">Belongs to the acyl-CoA dehydrogenase family.</text>
</comment>
<dbReference type="PANTHER" id="PTHR43884:SF12">
    <property type="entry name" value="ISOVALERYL-COA DEHYDROGENASE, MITOCHONDRIAL-RELATED"/>
    <property type="match status" value="1"/>
</dbReference>
<feature type="domain" description="Acyl-CoA dehydrogenase/oxidase C-terminal" evidence="7">
    <location>
        <begin position="230"/>
        <end position="376"/>
    </location>
</feature>
<dbReference type="InterPro" id="IPR009075">
    <property type="entry name" value="AcylCo_DH/oxidase_C"/>
</dbReference>
<evidence type="ECO:0000256" key="6">
    <source>
        <dbReference type="RuleBase" id="RU362125"/>
    </source>
</evidence>
<dbReference type="InterPro" id="IPR036250">
    <property type="entry name" value="AcylCo_DH-like_C"/>
</dbReference>
<keyword evidence="4 6" id="KW-0274">FAD</keyword>
<dbReference type="EMBL" id="MNUO01000076">
    <property type="protein sequence ID" value="OIN96829.1"/>
    <property type="molecule type" value="Genomic_DNA"/>
</dbReference>
<dbReference type="Pfam" id="PF00441">
    <property type="entry name" value="Acyl-CoA_dh_1"/>
    <property type="match status" value="1"/>
</dbReference>
<dbReference type="PIRSF" id="PIRSF016578">
    <property type="entry name" value="HsaA"/>
    <property type="match status" value="1"/>
</dbReference>
<dbReference type="Pfam" id="PF02771">
    <property type="entry name" value="Acyl-CoA_dh_N"/>
    <property type="match status" value="1"/>
</dbReference>
<dbReference type="SUPFAM" id="SSF47203">
    <property type="entry name" value="Acyl-CoA dehydrogenase C-terminal domain-like"/>
    <property type="match status" value="1"/>
</dbReference>
<comment type="caution">
    <text evidence="10">The sequence shown here is derived from an EMBL/GenBank/DDBJ whole genome shotgun (WGS) entry which is preliminary data.</text>
</comment>
<dbReference type="FunFam" id="2.40.110.10:FF:000001">
    <property type="entry name" value="Acyl-CoA dehydrogenase, mitochondrial"/>
    <property type="match status" value="1"/>
</dbReference>
<dbReference type="Gene3D" id="1.10.540.10">
    <property type="entry name" value="Acyl-CoA dehydrogenase/oxidase, N-terminal domain"/>
    <property type="match status" value="1"/>
</dbReference>
<protein>
    <submittedName>
        <fullName evidence="10">Acyl-CoA dehydrogenase</fullName>
    </submittedName>
</protein>
<dbReference type="PROSITE" id="PS00073">
    <property type="entry name" value="ACYL_COA_DH_2"/>
    <property type="match status" value="1"/>
</dbReference>
<dbReference type="InterPro" id="IPR006089">
    <property type="entry name" value="Acyl-CoA_DH_CS"/>
</dbReference>
<evidence type="ECO:0000259" key="7">
    <source>
        <dbReference type="Pfam" id="PF00441"/>
    </source>
</evidence>
<evidence type="ECO:0000313" key="10">
    <source>
        <dbReference type="EMBL" id="OIN96829.1"/>
    </source>
</evidence>
<evidence type="ECO:0000313" key="11">
    <source>
        <dbReference type="Proteomes" id="UP000182278"/>
    </source>
</evidence>
<comment type="cofactor">
    <cofactor evidence="1 6">
        <name>FAD</name>
        <dbReference type="ChEBI" id="CHEBI:57692"/>
    </cofactor>
</comment>
<dbReference type="Proteomes" id="UP000182278">
    <property type="component" value="Unassembled WGS sequence"/>
</dbReference>
<dbReference type="InterPro" id="IPR013786">
    <property type="entry name" value="AcylCoA_DH/ox_N"/>
</dbReference>
<feature type="domain" description="Acyl-CoA oxidase/dehydrogenase middle" evidence="8">
    <location>
        <begin position="121"/>
        <end position="216"/>
    </location>
</feature>
<sequence>MDYFLTEEQKMIVELTRKIAREKITPVVAHHDETEEFPWDIMKLLAEADLFGVYIPQEYGGLGGGVFELSLVTEELSKVCGGIAICYAATALGTYPILLFGNEEQKKKYLPQLAKGVRLAAFALTEPNAGSDAAGIQTLAKKEGEHYILNGTKQWITNGGEAEVYTVIAMTDRARGARGATAFILEKGMDGFDFGKKEKKMGIRASATRELIFTDCKVEASRILGKEGIGFLVAMKTFDASRPGVAAQALGIAHGALDDAVKYSRQRVQFGKPISSFQAIQHILADMATQVEAARALIYATARMIDKGVKDIARESAMSKLFASDVAMKVTTDAVQVFGGYGYMREYPVEKRMRDAKITQIYEGTNQIQRNVIALQLIKEAAKGK</sequence>
<reference evidence="10 11" key="1">
    <citation type="journal article" date="2016" name="Environ. Microbiol.">
        <title>Genomic resolution of a cold subsurface aquifer community provides metabolic insights for novel microbes adapted to high CO concentrations.</title>
        <authorList>
            <person name="Probst A.J."/>
            <person name="Castelle C.J."/>
            <person name="Singh A."/>
            <person name="Brown C.T."/>
            <person name="Anantharaman K."/>
            <person name="Sharon I."/>
            <person name="Hug L.A."/>
            <person name="Burstein D."/>
            <person name="Emerson J.B."/>
            <person name="Thomas B.C."/>
            <person name="Banfield J.F."/>
        </authorList>
    </citation>
    <scope>NUCLEOTIDE SEQUENCE [LARGE SCALE GENOMIC DNA]</scope>
    <source>
        <strain evidence="10">CG1_02_38_46</strain>
    </source>
</reference>
<proteinExistence type="inferred from homology"/>
<keyword evidence="5 6" id="KW-0560">Oxidoreductase</keyword>
<dbReference type="Pfam" id="PF02770">
    <property type="entry name" value="Acyl-CoA_dh_M"/>
    <property type="match status" value="1"/>
</dbReference>
<dbReference type="GO" id="GO:0050660">
    <property type="term" value="F:flavin adenine dinucleotide binding"/>
    <property type="evidence" value="ECO:0007669"/>
    <property type="project" value="InterPro"/>
</dbReference>
<evidence type="ECO:0000256" key="4">
    <source>
        <dbReference type="ARBA" id="ARBA00022827"/>
    </source>
</evidence>